<feature type="binding site" evidence="10">
    <location>
        <position position="99"/>
    </location>
    <ligand>
        <name>Zn(2+)</name>
        <dbReference type="ChEBI" id="CHEBI:29105"/>
    </ligand>
</feature>
<accession>A0A9W3JLJ2</accession>
<dbReference type="GO" id="GO:0046872">
    <property type="term" value="F:metal ion binding"/>
    <property type="evidence" value="ECO:0007669"/>
    <property type="project" value="UniProtKB-KW"/>
</dbReference>
<evidence type="ECO:0000256" key="8">
    <source>
        <dbReference type="PIRSR" id="PIRSR004682-1"/>
    </source>
</evidence>
<feature type="binding site" evidence="10">
    <location>
        <position position="12"/>
    </location>
    <ligand>
        <name>Mg(2+)</name>
        <dbReference type="ChEBI" id="CHEBI:18420"/>
    </ligand>
</feature>
<dbReference type="Proteomes" id="UP000005259">
    <property type="component" value="Plasmid p01"/>
</dbReference>
<comment type="subcellular location">
    <subcellularLocation>
        <location evidence="1 7">Cytoplasm</location>
    </subcellularLocation>
</comment>
<dbReference type="GO" id="GO:0016791">
    <property type="term" value="F:phosphatase activity"/>
    <property type="evidence" value="ECO:0007669"/>
    <property type="project" value="InterPro"/>
</dbReference>
<feature type="binding site" evidence="10">
    <location>
        <position position="10"/>
    </location>
    <ligand>
        <name>Mg(2+)</name>
        <dbReference type="ChEBI" id="CHEBI:18420"/>
    </ligand>
</feature>
<geneLocation type="plasmid" evidence="11 12">
    <name>p01</name>
</geneLocation>
<evidence type="ECO:0000313" key="12">
    <source>
        <dbReference type="Proteomes" id="UP000005259"/>
    </source>
</evidence>
<keyword evidence="5 7" id="KW-0119">Carbohydrate metabolism</keyword>
<evidence type="ECO:0000256" key="5">
    <source>
        <dbReference type="ARBA" id="ARBA00023277"/>
    </source>
</evidence>
<evidence type="ECO:0000256" key="2">
    <source>
        <dbReference type="ARBA" id="ARBA00022490"/>
    </source>
</evidence>
<feature type="site" description="Contributes to substrate recognition" evidence="9">
    <location>
        <position position="108"/>
    </location>
</feature>
<comment type="cofactor">
    <cofactor evidence="10">
        <name>Zn(2+)</name>
        <dbReference type="ChEBI" id="CHEBI:29105"/>
    </cofactor>
</comment>
<sequence>MAKKKAIFLDRDGVINQVLTDRVRFVNKPEDIYLLPGAADAIAIFNRKGYMVLVTTNQAGVGLGYMTHDELLEIHGHMQEKLINKNPDAHIHEFVACTHRPKDGCSCRKPEAGMLLQLARKYDIDLAGSYMIGDQETDICAGKKAGTKTIRIASTSTLEETQANFKFSSLINVAHENIF</sequence>
<evidence type="ECO:0000256" key="7">
    <source>
        <dbReference type="PIRNR" id="PIRNR004682"/>
    </source>
</evidence>
<feature type="binding site" evidence="10">
    <location>
        <position position="97"/>
    </location>
    <ligand>
        <name>Zn(2+)</name>
        <dbReference type="ChEBI" id="CHEBI:29105"/>
    </ligand>
</feature>
<gene>
    <name evidence="11" type="ORF">BTG_30918</name>
</gene>
<name>A0A9W3JLJ2_BACTU</name>
<dbReference type="InterPro" id="IPR036412">
    <property type="entry name" value="HAD-like_sf"/>
</dbReference>
<feature type="binding site" evidence="10">
    <location>
        <position position="134"/>
    </location>
    <ligand>
        <name>Mg(2+)</name>
        <dbReference type="ChEBI" id="CHEBI:18420"/>
    </ligand>
</feature>
<dbReference type="RefSeq" id="WP_001074760.1">
    <property type="nucleotide sequence ID" value="NC_018486.1"/>
</dbReference>
<dbReference type="EMBL" id="CP003753">
    <property type="protein sequence ID" value="AFQ19522.1"/>
    <property type="molecule type" value="Genomic_DNA"/>
</dbReference>
<comment type="similarity">
    <text evidence="7">Belongs to the gmhB family.</text>
</comment>
<dbReference type="Pfam" id="PF13242">
    <property type="entry name" value="Hydrolase_like"/>
    <property type="match status" value="1"/>
</dbReference>
<dbReference type="NCBIfam" id="TIGR01662">
    <property type="entry name" value="HAD-SF-IIIA"/>
    <property type="match status" value="1"/>
</dbReference>
<dbReference type="InterPro" id="IPR006543">
    <property type="entry name" value="Histidinol-phos"/>
</dbReference>
<dbReference type="GO" id="GO:0005737">
    <property type="term" value="C:cytoplasm"/>
    <property type="evidence" value="ECO:0007669"/>
    <property type="project" value="UniProtKB-SubCell"/>
</dbReference>
<dbReference type="EC" id="3.1.3.-" evidence="7"/>
<dbReference type="PANTHER" id="PTHR42891">
    <property type="entry name" value="D-GLYCERO-BETA-D-MANNO-HEPTOSE-1,7-BISPHOSPHATE 7-PHOSPHATASE"/>
    <property type="match status" value="1"/>
</dbReference>
<feature type="binding site" evidence="10">
    <location>
        <position position="105"/>
    </location>
    <ligand>
        <name>Zn(2+)</name>
        <dbReference type="ChEBI" id="CHEBI:29105"/>
    </ligand>
</feature>
<proteinExistence type="inferred from homology"/>
<evidence type="ECO:0000256" key="9">
    <source>
        <dbReference type="PIRSR" id="PIRSR004682-3"/>
    </source>
</evidence>
<feature type="active site" description="Proton donor" evidence="8">
    <location>
        <position position="12"/>
    </location>
</feature>
<feature type="active site" description="Nucleophile" evidence="8">
    <location>
        <position position="10"/>
    </location>
</feature>
<keyword evidence="11" id="KW-0614">Plasmid</keyword>
<dbReference type="SUPFAM" id="SSF56784">
    <property type="entry name" value="HAD-like"/>
    <property type="match status" value="1"/>
</dbReference>
<dbReference type="InterPro" id="IPR023214">
    <property type="entry name" value="HAD_sf"/>
</dbReference>
<dbReference type="AlphaFoldDB" id="A0A9W3JLJ2"/>
<dbReference type="NCBIfam" id="TIGR01656">
    <property type="entry name" value="Histidinol-ppas"/>
    <property type="match status" value="1"/>
</dbReference>
<evidence type="ECO:0000256" key="1">
    <source>
        <dbReference type="ARBA" id="ARBA00004496"/>
    </source>
</evidence>
<keyword evidence="4 7" id="KW-0378">Hydrolase</keyword>
<dbReference type="InterPro" id="IPR004446">
    <property type="entry name" value="Heptose_bisP_phosphatase"/>
</dbReference>
<reference evidence="11 12" key="1">
    <citation type="submission" date="2012-08" db="EMBL/GenBank/DDBJ databases">
        <authorList>
            <person name="Doggett N."/>
            <person name="Teshima H."/>
            <person name="Bruce D."/>
            <person name="Detter J.C."/>
            <person name="Johnson S.L."/>
            <person name="Han C."/>
        </authorList>
    </citation>
    <scope>NUCLEOTIDE SEQUENCE [LARGE SCALE GENOMIC DNA]</scope>
    <source>
        <strain evidence="11 12">HD-771</strain>
        <plasmid evidence="11 12">p01</plasmid>
    </source>
</reference>
<keyword evidence="10" id="KW-0460">Magnesium</keyword>
<organism evidence="11 12">
    <name type="scientific">Bacillus thuringiensis HD-771</name>
    <dbReference type="NCBI Taxonomy" id="1218175"/>
    <lineage>
        <taxon>Bacteria</taxon>
        <taxon>Bacillati</taxon>
        <taxon>Bacillota</taxon>
        <taxon>Bacilli</taxon>
        <taxon>Bacillales</taxon>
        <taxon>Bacillaceae</taxon>
        <taxon>Bacillus</taxon>
        <taxon>Bacillus cereus group</taxon>
    </lineage>
</organism>
<keyword evidence="10" id="KW-0862">Zinc</keyword>
<dbReference type="PIRSF" id="PIRSF004682">
    <property type="entry name" value="GmhB"/>
    <property type="match status" value="1"/>
</dbReference>
<evidence type="ECO:0000256" key="4">
    <source>
        <dbReference type="ARBA" id="ARBA00022801"/>
    </source>
</evidence>
<feature type="site" description="Stabilizes the phosphoryl group" evidence="9">
    <location>
        <position position="109"/>
    </location>
</feature>
<feature type="site" description="Stabilizes the phosphoryl group" evidence="9">
    <location>
        <position position="56"/>
    </location>
</feature>
<feature type="binding site" evidence="10">
    <location>
        <position position="107"/>
    </location>
    <ligand>
        <name>Zn(2+)</name>
        <dbReference type="ChEBI" id="CHEBI:29105"/>
    </ligand>
</feature>
<dbReference type="GO" id="GO:0005975">
    <property type="term" value="P:carbohydrate metabolic process"/>
    <property type="evidence" value="ECO:0007669"/>
    <property type="project" value="InterPro"/>
</dbReference>
<keyword evidence="2 7" id="KW-0963">Cytoplasm</keyword>
<dbReference type="PANTHER" id="PTHR42891:SF1">
    <property type="entry name" value="D-GLYCERO-BETA-D-MANNO-HEPTOSE-1,7-BISPHOSPHATE 7-PHOSPHATASE"/>
    <property type="match status" value="1"/>
</dbReference>
<protein>
    <recommendedName>
        <fullName evidence="6 7">D,D-heptose 1,7-bisphosphate phosphatase</fullName>
        <ecNumber evidence="7">3.1.3.-</ecNumber>
    </recommendedName>
</protein>
<evidence type="ECO:0000256" key="6">
    <source>
        <dbReference type="ARBA" id="ARBA00031828"/>
    </source>
</evidence>
<evidence type="ECO:0000256" key="3">
    <source>
        <dbReference type="ARBA" id="ARBA00022723"/>
    </source>
</evidence>
<keyword evidence="3 10" id="KW-0479">Metal-binding</keyword>
<dbReference type="KEGG" id="bti:BTG_30918"/>
<dbReference type="Gene3D" id="3.40.50.1000">
    <property type="entry name" value="HAD superfamily/HAD-like"/>
    <property type="match status" value="1"/>
</dbReference>
<dbReference type="InterPro" id="IPR006549">
    <property type="entry name" value="HAD-SF_hydro_IIIA"/>
</dbReference>
<evidence type="ECO:0000313" key="11">
    <source>
        <dbReference type="EMBL" id="AFQ19522.1"/>
    </source>
</evidence>
<comment type="cofactor">
    <cofactor evidence="10">
        <name>Mg(2+)</name>
        <dbReference type="ChEBI" id="CHEBI:18420"/>
    </cofactor>
</comment>
<evidence type="ECO:0000256" key="10">
    <source>
        <dbReference type="PIRSR" id="PIRSR004682-4"/>
    </source>
</evidence>
<dbReference type="CDD" id="cd07503">
    <property type="entry name" value="HAD_HisB-N"/>
    <property type="match status" value="1"/>
</dbReference>